<evidence type="ECO:0000256" key="1">
    <source>
        <dbReference type="SAM" id="MobiDB-lite"/>
    </source>
</evidence>
<comment type="caution">
    <text evidence="2">The sequence shown here is derived from an EMBL/GenBank/DDBJ whole genome shotgun (WGS) entry which is preliminary data.</text>
</comment>
<organism evidence="2 3">
    <name type="scientific">Haemaphysalis longicornis</name>
    <name type="common">Bush tick</name>
    <dbReference type="NCBI Taxonomy" id="44386"/>
    <lineage>
        <taxon>Eukaryota</taxon>
        <taxon>Metazoa</taxon>
        <taxon>Ecdysozoa</taxon>
        <taxon>Arthropoda</taxon>
        <taxon>Chelicerata</taxon>
        <taxon>Arachnida</taxon>
        <taxon>Acari</taxon>
        <taxon>Parasitiformes</taxon>
        <taxon>Ixodida</taxon>
        <taxon>Ixodoidea</taxon>
        <taxon>Ixodidae</taxon>
        <taxon>Haemaphysalinae</taxon>
        <taxon>Haemaphysalis</taxon>
    </lineage>
</organism>
<sequence>MSATQSVRCVVAATPQTQETVRRNTARSPNWTPGKAKTRTQRGSRRNVSRHTSLAAAVTHHGAVTSTRRGRHPAGVPKSKEQRHHHGPHTAAKGTQAAPSSSKPKGKALVTPGQT</sequence>
<evidence type="ECO:0000313" key="2">
    <source>
        <dbReference type="EMBL" id="KAH9360857.1"/>
    </source>
</evidence>
<name>A0A9J6FEP4_HAELO</name>
<feature type="compositionally biased region" description="Basic residues" evidence="1">
    <location>
        <begin position="36"/>
        <end position="49"/>
    </location>
</feature>
<protein>
    <submittedName>
        <fullName evidence="2">Uncharacterized protein</fullName>
    </submittedName>
</protein>
<gene>
    <name evidence="2" type="ORF">HPB48_009349</name>
</gene>
<evidence type="ECO:0000313" key="3">
    <source>
        <dbReference type="Proteomes" id="UP000821853"/>
    </source>
</evidence>
<keyword evidence="3" id="KW-1185">Reference proteome</keyword>
<dbReference type="Proteomes" id="UP000821853">
    <property type="component" value="Chromosome 1"/>
</dbReference>
<dbReference type="VEuPathDB" id="VectorBase:HLOH_051377"/>
<feature type="region of interest" description="Disordered" evidence="1">
    <location>
        <begin position="1"/>
        <end position="115"/>
    </location>
</feature>
<dbReference type="EMBL" id="JABSTR010000001">
    <property type="protein sequence ID" value="KAH9360857.1"/>
    <property type="molecule type" value="Genomic_DNA"/>
</dbReference>
<accession>A0A9J6FEP4</accession>
<reference evidence="2 3" key="1">
    <citation type="journal article" date="2020" name="Cell">
        <title>Large-Scale Comparative Analyses of Tick Genomes Elucidate Their Genetic Diversity and Vector Capacities.</title>
        <authorList>
            <consortium name="Tick Genome and Microbiome Consortium (TIGMIC)"/>
            <person name="Jia N."/>
            <person name="Wang J."/>
            <person name="Shi W."/>
            <person name="Du L."/>
            <person name="Sun Y."/>
            <person name="Zhan W."/>
            <person name="Jiang J.F."/>
            <person name="Wang Q."/>
            <person name="Zhang B."/>
            <person name="Ji P."/>
            <person name="Bell-Sakyi L."/>
            <person name="Cui X.M."/>
            <person name="Yuan T.T."/>
            <person name="Jiang B.G."/>
            <person name="Yang W.F."/>
            <person name="Lam T.T."/>
            <person name="Chang Q.C."/>
            <person name="Ding S.J."/>
            <person name="Wang X.J."/>
            <person name="Zhu J.G."/>
            <person name="Ruan X.D."/>
            <person name="Zhao L."/>
            <person name="Wei J.T."/>
            <person name="Ye R.Z."/>
            <person name="Que T.C."/>
            <person name="Du C.H."/>
            <person name="Zhou Y.H."/>
            <person name="Cheng J.X."/>
            <person name="Dai P.F."/>
            <person name="Guo W.B."/>
            <person name="Han X.H."/>
            <person name="Huang E.J."/>
            <person name="Li L.F."/>
            <person name="Wei W."/>
            <person name="Gao Y.C."/>
            <person name="Liu J.Z."/>
            <person name="Shao H.Z."/>
            <person name="Wang X."/>
            <person name="Wang C.C."/>
            <person name="Yang T.C."/>
            <person name="Huo Q.B."/>
            <person name="Li W."/>
            <person name="Chen H.Y."/>
            <person name="Chen S.E."/>
            <person name="Zhou L.G."/>
            <person name="Ni X.B."/>
            <person name="Tian J.H."/>
            <person name="Sheng Y."/>
            <person name="Liu T."/>
            <person name="Pan Y.S."/>
            <person name="Xia L.Y."/>
            <person name="Li J."/>
            <person name="Zhao F."/>
            <person name="Cao W.C."/>
        </authorList>
    </citation>
    <scope>NUCLEOTIDE SEQUENCE [LARGE SCALE GENOMIC DNA]</scope>
    <source>
        <strain evidence="2">HaeL-2018</strain>
    </source>
</reference>
<dbReference type="AlphaFoldDB" id="A0A9J6FEP4"/>
<proteinExistence type="predicted"/>